<comment type="caution">
    <text evidence="1">The sequence shown here is derived from an EMBL/GenBank/DDBJ whole genome shotgun (WGS) entry which is preliminary data.</text>
</comment>
<reference evidence="1 2" key="1">
    <citation type="journal article" date="2017" name="Nat. Ecol. Evol.">
        <title>Scallop genome provides insights into evolution of bilaterian karyotype and development.</title>
        <authorList>
            <person name="Wang S."/>
            <person name="Zhang J."/>
            <person name="Jiao W."/>
            <person name="Li J."/>
            <person name="Xun X."/>
            <person name="Sun Y."/>
            <person name="Guo X."/>
            <person name="Huan P."/>
            <person name="Dong B."/>
            <person name="Zhang L."/>
            <person name="Hu X."/>
            <person name="Sun X."/>
            <person name="Wang J."/>
            <person name="Zhao C."/>
            <person name="Wang Y."/>
            <person name="Wang D."/>
            <person name="Huang X."/>
            <person name="Wang R."/>
            <person name="Lv J."/>
            <person name="Li Y."/>
            <person name="Zhang Z."/>
            <person name="Liu B."/>
            <person name="Lu W."/>
            <person name="Hui Y."/>
            <person name="Liang J."/>
            <person name="Zhou Z."/>
            <person name="Hou R."/>
            <person name="Li X."/>
            <person name="Liu Y."/>
            <person name="Li H."/>
            <person name="Ning X."/>
            <person name="Lin Y."/>
            <person name="Zhao L."/>
            <person name="Xing Q."/>
            <person name="Dou J."/>
            <person name="Li Y."/>
            <person name="Mao J."/>
            <person name="Guo H."/>
            <person name="Dou H."/>
            <person name="Li T."/>
            <person name="Mu C."/>
            <person name="Jiang W."/>
            <person name="Fu Q."/>
            <person name="Fu X."/>
            <person name="Miao Y."/>
            <person name="Liu J."/>
            <person name="Yu Q."/>
            <person name="Li R."/>
            <person name="Liao H."/>
            <person name="Li X."/>
            <person name="Kong Y."/>
            <person name="Jiang Z."/>
            <person name="Chourrout D."/>
            <person name="Li R."/>
            <person name="Bao Z."/>
        </authorList>
    </citation>
    <scope>NUCLEOTIDE SEQUENCE [LARGE SCALE GENOMIC DNA]</scope>
    <source>
        <strain evidence="1 2">PY_sf001</strain>
    </source>
</reference>
<evidence type="ECO:0000313" key="2">
    <source>
        <dbReference type="Proteomes" id="UP000242188"/>
    </source>
</evidence>
<gene>
    <name evidence="1" type="ORF">KP79_PYT15797</name>
</gene>
<dbReference type="EMBL" id="NEDP02001230">
    <property type="protein sequence ID" value="OWF53708.1"/>
    <property type="molecule type" value="Genomic_DNA"/>
</dbReference>
<sequence length="308" mass="36248">MNRKRKRGNVYITLRPGNIRYTQDTIANTMHVTNSKGHVTKMPLGEVADKVLRGDINIEAIPKISVFCLRNTWFSLDNRRLWVFKKLQCFLDNSRDTHFSITCLERDCQCVNMSKITTSNNGEDVVVRRDPGGSKWKQMEATITDKYPRKLNNPTGFIRTFTANSNMCGRGPLLSLPSNANNFRLDPLVIKPRIHPPDLCDAPPAYHPRRPRLLGHPDYLDMFPQSPEEPYFHGEEYIPEVYDEWYWRQADKYYSYSDENFSRPQHNFTHDFKFPKNIDIPGRRKAHGRRRVNLDEEEDAFDWLYRDF</sequence>
<dbReference type="Proteomes" id="UP000242188">
    <property type="component" value="Unassembled WGS sequence"/>
</dbReference>
<evidence type="ECO:0000313" key="1">
    <source>
        <dbReference type="EMBL" id="OWF53708.1"/>
    </source>
</evidence>
<name>A0A210QY76_MIZYE</name>
<organism evidence="1 2">
    <name type="scientific">Mizuhopecten yessoensis</name>
    <name type="common">Japanese scallop</name>
    <name type="synonym">Patinopecten yessoensis</name>
    <dbReference type="NCBI Taxonomy" id="6573"/>
    <lineage>
        <taxon>Eukaryota</taxon>
        <taxon>Metazoa</taxon>
        <taxon>Spiralia</taxon>
        <taxon>Lophotrochozoa</taxon>
        <taxon>Mollusca</taxon>
        <taxon>Bivalvia</taxon>
        <taxon>Autobranchia</taxon>
        <taxon>Pteriomorphia</taxon>
        <taxon>Pectinida</taxon>
        <taxon>Pectinoidea</taxon>
        <taxon>Pectinidae</taxon>
        <taxon>Mizuhopecten</taxon>
    </lineage>
</organism>
<protein>
    <submittedName>
        <fullName evidence="1">Uncharacterized protein</fullName>
    </submittedName>
</protein>
<dbReference type="AlphaFoldDB" id="A0A210QY76"/>
<accession>A0A210QY76</accession>
<keyword evidence="2" id="KW-1185">Reference proteome</keyword>
<proteinExistence type="predicted"/>
<dbReference type="OrthoDB" id="6148233at2759"/>